<dbReference type="STRING" id="403677.D0MST0"/>
<dbReference type="InterPro" id="IPR017455">
    <property type="entry name" value="Znf_FYVE-rel"/>
</dbReference>
<dbReference type="InterPro" id="IPR013083">
    <property type="entry name" value="Znf_RING/FYVE/PHD"/>
</dbReference>
<evidence type="ECO:0000256" key="2">
    <source>
        <dbReference type="ARBA" id="ARBA00022771"/>
    </source>
</evidence>
<keyword evidence="2 6" id="KW-0863">Zinc-finger</keyword>
<dbReference type="EMBL" id="DS028118">
    <property type="protein sequence ID" value="EEY57514.1"/>
    <property type="molecule type" value="Genomic_DNA"/>
</dbReference>
<dbReference type="InParanoid" id="D0MST0"/>
<dbReference type="Pfam" id="PF01363">
    <property type="entry name" value="FYVE"/>
    <property type="match status" value="1"/>
</dbReference>
<dbReference type="Gene3D" id="3.30.40.10">
    <property type="entry name" value="Zinc/RING finger domain, C3HC4 (zinc finger)"/>
    <property type="match status" value="1"/>
</dbReference>
<feature type="compositionally biased region" description="Low complexity" evidence="7">
    <location>
        <begin position="343"/>
        <end position="354"/>
    </location>
</feature>
<feature type="domain" description="FYVE-type" evidence="9">
    <location>
        <begin position="401"/>
        <end position="465"/>
    </location>
</feature>
<feature type="region of interest" description="Disordered" evidence="7">
    <location>
        <begin position="343"/>
        <end position="377"/>
    </location>
</feature>
<dbReference type="VEuPathDB" id="FungiDB:PITG_00066"/>
<dbReference type="Proteomes" id="UP000006643">
    <property type="component" value="Unassembled WGS sequence"/>
</dbReference>
<reference evidence="11" key="1">
    <citation type="journal article" date="2009" name="Nature">
        <title>Genome sequence and analysis of the Irish potato famine pathogen Phytophthora infestans.</title>
        <authorList>
            <consortium name="The Broad Institute Genome Sequencing Platform"/>
            <person name="Haas B.J."/>
            <person name="Kamoun S."/>
            <person name="Zody M.C."/>
            <person name="Jiang R.H."/>
            <person name="Handsaker R.E."/>
            <person name="Cano L.M."/>
            <person name="Grabherr M."/>
            <person name="Kodira C.D."/>
            <person name="Raffaele S."/>
            <person name="Torto-Alalibo T."/>
            <person name="Bozkurt T.O."/>
            <person name="Ah-Fong A.M."/>
            <person name="Alvarado L."/>
            <person name="Anderson V.L."/>
            <person name="Armstrong M.R."/>
            <person name="Avrova A."/>
            <person name="Baxter L."/>
            <person name="Beynon J."/>
            <person name="Boevink P.C."/>
            <person name="Bollmann S.R."/>
            <person name="Bos J.I."/>
            <person name="Bulone V."/>
            <person name="Cai G."/>
            <person name="Cakir C."/>
            <person name="Carrington J.C."/>
            <person name="Chawner M."/>
            <person name="Conti L."/>
            <person name="Costanzo S."/>
            <person name="Ewan R."/>
            <person name="Fahlgren N."/>
            <person name="Fischbach M.A."/>
            <person name="Fugelstad J."/>
            <person name="Gilroy E.M."/>
            <person name="Gnerre S."/>
            <person name="Green P.J."/>
            <person name="Grenville-Briggs L.J."/>
            <person name="Griffith J."/>
            <person name="Grunwald N.J."/>
            <person name="Horn K."/>
            <person name="Horner N.R."/>
            <person name="Hu C.H."/>
            <person name="Huitema E."/>
            <person name="Jeong D.H."/>
            <person name="Jones A.M."/>
            <person name="Jones J.D."/>
            <person name="Jones R.W."/>
            <person name="Karlsson E.K."/>
            <person name="Kunjeti S.G."/>
            <person name="Lamour K."/>
            <person name="Liu Z."/>
            <person name="Ma L."/>
            <person name="Maclean D."/>
            <person name="Chibucos M.C."/>
            <person name="McDonald H."/>
            <person name="McWalters J."/>
            <person name="Meijer H.J."/>
            <person name="Morgan W."/>
            <person name="Morris P.F."/>
            <person name="Munro C.A."/>
            <person name="O'Neill K."/>
            <person name="Ospina-Giraldo M."/>
            <person name="Pinzon A."/>
            <person name="Pritchard L."/>
            <person name="Ramsahoye B."/>
            <person name="Ren Q."/>
            <person name="Restrepo S."/>
            <person name="Roy S."/>
            <person name="Sadanandom A."/>
            <person name="Savidor A."/>
            <person name="Schornack S."/>
            <person name="Schwartz D.C."/>
            <person name="Schumann U.D."/>
            <person name="Schwessinger B."/>
            <person name="Seyer L."/>
            <person name="Sharpe T."/>
            <person name="Silvar C."/>
            <person name="Song J."/>
            <person name="Studholme D.J."/>
            <person name="Sykes S."/>
            <person name="Thines M."/>
            <person name="van de Vondervoort P.J."/>
            <person name="Phuntumart V."/>
            <person name="Wawra S."/>
            <person name="Weide R."/>
            <person name="Win J."/>
            <person name="Young C."/>
            <person name="Zhou S."/>
            <person name="Fry W."/>
            <person name="Meyers B.C."/>
            <person name="van West P."/>
            <person name="Ristaino J."/>
            <person name="Govers F."/>
            <person name="Birch P.R."/>
            <person name="Whisson S.C."/>
            <person name="Judelson H.S."/>
            <person name="Nusbaum C."/>
        </authorList>
    </citation>
    <scope>NUCLEOTIDE SEQUENCE [LARGE SCALE GENOMIC DNA]</scope>
    <source>
        <strain evidence="11">T30-4</strain>
    </source>
</reference>
<dbReference type="InterPro" id="IPR000306">
    <property type="entry name" value="Znf_FYVE"/>
</dbReference>
<keyword evidence="5" id="KW-0804">Transcription</keyword>
<dbReference type="AlphaFoldDB" id="D0MST0"/>
<feature type="compositionally biased region" description="Low complexity" evidence="7">
    <location>
        <begin position="484"/>
        <end position="500"/>
    </location>
</feature>
<dbReference type="RefSeq" id="XP_002908700.1">
    <property type="nucleotide sequence ID" value="XM_002908654.1"/>
</dbReference>
<keyword evidence="4" id="KW-0805">Transcription regulation</keyword>
<dbReference type="SUPFAM" id="SSF46785">
    <property type="entry name" value="Winged helix' DNA-binding domain"/>
    <property type="match status" value="1"/>
</dbReference>
<dbReference type="KEGG" id="pif:PITG_00066"/>
<evidence type="ECO:0000259" key="8">
    <source>
        <dbReference type="PROSITE" id="PS50003"/>
    </source>
</evidence>
<evidence type="ECO:0000256" key="7">
    <source>
        <dbReference type="SAM" id="MobiDB-lite"/>
    </source>
</evidence>
<dbReference type="InterPro" id="IPR036388">
    <property type="entry name" value="WH-like_DNA-bd_sf"/>
</dbReference>
<evidence type="ECO:0008006" key="12">
    <source>
        <dbReference type="Google" id="ProtNLM"/>
    </source>
</evidence>
<dbReference type="Gene3D" id="2.30.29.30">
    <property type="entry name" value="Pleckstrin-homology domain (PH domain)/Phosphotyrosine-binding domain (PTB)"/>
    <property type="match status" value="1"/>
</dbReference>
<evidence type="ECO:0000256" key="6">
    <source>
        <dbReference type="PROSITE-ProRule" id="PRU00091"/>
    </source>
</evidence>
<dbReference type="GO" id="GO:0008270">
    <property type="term" value="F:zinc ion binding"/>
    <property type="evidence" value="ECO:0007669"/>
    <property type="project" value="UniProtKB-KW"/>
</dbReference>
<name>D0MST0_PHYIT</name>
<dbReference type="OMA" id="VCISCKL"/>
<dbReference type="SMART" id="SM00233">
    <property type="entry name" value="PH"/>
    <property type="match status" value="1"/>
</dbReference>
<feature type="region of interest" description="Disordered" evidence="7">
    <location>
        <begin position="725"/>
        <end position="761"/>
    </location>
</feature>
<evidence type="ECO:0000256" key="4">
    <source>
        <dbReference type="ARBA" id="ARBA00023015"/>
    </source>
</evidence>
<dbReference type="InterPro" id="IPR001849">
    <property type="entry name" value="PH_domain"/>
</dbReference>
<dbReference type="InterPro" id="IPR011993">
    <property type="entry name" value="PH-like_dom_sf"/>
</dbReference>
<dbReference type="CDD" id="cd00821">
    <property type="entry name" value="PH"/>
    <property type="match status" value="1"/>
</dbReference>
<dbReference type="PROSITE" id="PS50003">
    <property type="entry name" value="PH_DOMAIN"/>
    <property type="match status" value="1"/>
</dbReference>
<dbReference type="InterPro" id="IPR036390">
    <property type="entry name" value="WH_DNA-bd_sf"/>
</dbReference>
<evidence type="ECO:0000256" key="1">
    <source>
        <dbReference type="ARBA" id="ARBA00022723"/>
    </source>
</evidence>
<dbReference type="eggNOG" id="ENOG502QVDK">
    <property type="taxonomic scope" value="Eukaryota"/>
</dbReference>
<dbReference type="GO" id="GO:0035556">
    <property type="term" value="P:intracellular signal transduction"/>
    <property type="evidence" value="ECO:0007669"/>
    <property type="project" value="InterPro"/>
</dbReference>
<proteinExistence type="predicted"/>
<dbReference type="PROSITE" id="PS50178">
    <property type="entry name" value="ZF_FYVE"/>
    <property type="match status" value="1"/>
</dbReference>
<gene>
    <name evidence="10" type="ORF">PITG_00066</name>
</gene>
<dbReference type="InterPro" id="IPR000591">
    <property type="entry name" value="DEP_dom"/>
</dbReference>
<dbReference type="SUPFAM" id="SSF50729">
    <property type="entry name" value="PH domain-like"/>
    <property type="match status" value="1"/>
</dbReference>
<evidence type="ECO:0000313" key="11">
    <source>
        <dbReference type="Proteomes" id="UP000006643"/>
    </source>
</evidence>
<dbReference type="PANTHER" id="PTHR43102:SF2">
    <property type="entry name" value="GAF DOMAIN-CONTAINING PROTEIN"/>
    <property type="match status" value="1"/>
</dbReference>
<dbReference type="GeneID" id="9476586"/>
<evidence type="ECO:0000256" key="3">
    <source>
        <dbReference type="ARBA" id="ARBA00022833"/>
    </source>
</evidence>
<dbReference type="InterPro" id="IPR029016">
    <property type="entry name" value="GAF-like_dom_sf"/>
</dbReference>
<sequence length="826" mass="90952">MTECQKRQYAEEVNGRPSQNKVNSTVQLHDGRLVLNAVLVIRGFYVGLQLARHFSPPRSLSFFTSCCLLIPRHSWKSRPLHKMPSPGSLQLLAGPLEVKFKAGAFSTWSDSFVRLEGRWICVYKRERDSTRQGAVELGLGVSVTDISNPEASTKFPRRFDLTCNGGLLPKTEVNFRTKSRKDRDLWVQAISINLQFLTSPRGLDPRFAARELAPVTNKMRQDLMLHPIRIRSDLTVKCATGESVVTFLVNQGLVPDRVTGVAFCRQLVSMNLLHHVMWDRDFTDSPEPFVIAVLNAEDGQADTEGDYYVAHFLKYMDSRKFWKYIASPDAVDASSFTAASNVSSGSRRATSSSAFLDRSTSSSDSGRNIGLIPGSDDEATRYSTVSISTSNSPPPSVDNVEKKARKCTICTKSFNPLRRRHHCRQCRAVICSNCSVIRRPMNTNGEGDGAASPSRVCISCKLSSNASFIGEADDVVEGSPQLQTSASASDVLTSTSSTSDGMGNSFRRRSNGVAACSLETSEPFCQHCQNENCSPITEFLKISYPVDAPTDAGFVAAKRLENEAERLKSVESLLVTMAATPSATRVLRQFCNMAAIACQCPVAVVGLLDGDNYVLGSQYGVNLDAAVPRKQSLAAHTCRSGNSLVCSDMTQDVRFNGNTWRVESLKNAVFYAGIPLILSNGHTVGALEVFDAQPRYDCGEVLSQLQTVVRGLLNLFEEIMTAAAEAQQEEEQQEREEQEEAEKQQDEEETAQKKEKEQASAVNPMEAQLLQLLSQTTSTQEQLRTQQGQMVSAITSHSKQINNLAKQLERIEATLAAKLDGERRVE</sequence>
<keyword evidence="1" id="KW-0479">Metal-binding</keyword>
<keyword evidence="3" id="KW-0862">Zinc</keyword>
<feature type="domain" description="PH" evidence="8">
    <location>
        <begin position="89"/>
        <end position="195"/>
    </location>
</feature>
<dbReference type="InterPro" id="IPR011011">
    <property type="entry name" value="Znf_FYVE_PHD"/>
</dbReference>
<evidence type="ECO:0000256" key="5">
    <source>
        <dbReference type="ARBA" id="ARBA00023163"/>
    </source>
</evidence>
<feature type="region of interest" description="Disordered" evidence="7">
    <location>
        <begin position="479"/>
        <end position="504"/>
    </location>
</feature>
<evidence type="ECO:0000259" key="9">
    <source>
        <dbReference type="PROSITE" id="PS50178"/>
    </source>
</evidence>
<organism evidence="10 11">
    <name type="scientific">Phytophthora infestans (strain T30-4)</name>
    <name type="common">Potato late blight agent</name>
    <dbReference type="NCBI Taxonomy" id="403677"/>
    <lineage>
        <taxon>Eukaryota</taxon>
        <taxon>Sar</taxon>
        <taxon>Stramenopiles</taxon>
        <taxon>Oomycota</taxon>
        <taxon>Peronosporomycetes</taxon>
        <taxon>Peronosporales</taxon>
        <taxon>Peronosporaceae</taxon>
        <taxon>Phytophthora</taxon>
    </lineage>
</organism>
<evidence type="ECO:0000313" key="10">
    <source>
        <dbReference type="EMBL" id="EEY57514.1"/>
    </source>
</evidence>
<dbReference type="SMART" id="SM00049">
    <property type="entry name" value="DEP"/>
    <property type="match status" value="1"/>
</dbReference>
<keyword evidence="11" id="KW-1185">Reference proteome</keyword>
<dbReference type="Gene3D" id="1.10.10.10">
    <property type="entry name" value="Winged helix-like DNA-binding domain superfamily/Winged helix DNA-binding domain"/>
    <property type="match status" value="1"/>
</dbReference>
<dbReference type="OrthoDB" id="10018316at2759"/>
<accession>D0MST0</accession>
<protein>
    <recommendedName>
        <fullName evidence="12">FYVE-type domain-containing protein</fullName>
    </recommendedName>
</protein>
<feature type="compositionally biased region" description="Acidic residues" evidence="7">
    <location>
        <begin position="727"/>
        <end position="749"/>
    </location>
</feature>
<dbReference type="SMART" id="SM00064">
    <property type="entry name" value="FYVE"/>
    <property type="match status" value="1"/>
</dbReference>
<dbReference type="HOGENOM" id="CLU_020659_0_0_1"/>
<dbReference type="SUPFAM" id="SSF57903">
    <property type="entry name" value="FYVE/PHD zinc finger"/>
    <property type="match status" value="1"/>
</dbReference>
<dbReference type="SUPFAM" id="SSF55781">
    <property type="entry name" value="GAF domain-like"/>
    <property type="match status" value="1"/>
</dbReference>
<dbReference type="Gene3D" id="3.30.450.40">
    <property type="match status" value="1"/>
</dbReference>
<dbReference type="PANTHER" id="PTHR43102">
    <property type="entry name" value="SLR1143 PROTEIN"/>
    <property type="match status" value="1"/>
</dbReference>